<keyword evidence="3 6" id="KW-0812">Transmembrane</keyword>
<dbReference type="InterPro" id="IPR007168">
    <property type="entry name" value="Phageshock_PspC_N"/>
</dbReference>
<keyword evidence="4 6" id="KW-1133">Transmembrane helix</keyword>
<organism evidence="8 9">
    <name type="scientific">Cellulomonas carbonis T26</name>
    <dbReference type="NCBI Taxonomy" id="947969"/>
    <lineage>
        <taxon>Bacteria</taxon>
        <taxon>Bacillati</taxon>
        <taxon>Actinomycetota</taxon>
        <taxon>Actinomycetes</taxon>
        <taxon>Micrococcales</taxon>
        <taxon>Cellulomonadaceae</taxon>
        <taxon>Cellulomonas</taxon>
    </lineage>
</organism>
<comment type="caution">
    <text evidence="8">The sequence shown here is derived from an EMBL/GenBank/DDBJ whole genome shotgun (WGS) entry which is preliminary data.</text>
</comment>
<evidence type="ECO:0000256" key="4">
    <source>
        <dbReference type="ARBA" id="ARBA00022989"/>
    </source>
</evidence>
<evidence type="ECO:0000256" key="5">
    <source>
        <dbReference type="ARBA" id="ARBA00023136"/>
    </source>
</evidence>
<protein>
    <submittedName>
        <fullName evidence="8">Phage-shock protein</fullName>
    </submittedName>
</protein>
<evidence type="ECO:0000259" key="7">
    <source>
        <dbReference type="Pfam" id="PF04024"/>
    </source>
</evidence>
<evidence type="ECO:0000256" key="2">
    <source>
        <dbReference type="ARBA" id="ARBA00022475"/>
    </source>
</evidence>
<comment type="subcellular location">
    <subcellularLocation>
        <location evidence="1">Cell membrane</location>
        <topology evidence="1">Single-pass membrane protein</topology>
    </subcellularLocation>
</comment>
<dbReference type="Pfam" id="PF04024">
    <property type="entry name" value="PspC"/>
    <property type="match status" value="1"/>
</dbReference>
<feature type="transmembrane region" description="Helical" evidence="6">
    <location>
        <begin position="41"/>
        <end position="65"/>
    </location>
</feature>
<feature type="domain" description="Phage shock protein PspC N-terminal" evidence="7">
    <location>
        <begin position="11"/>
        <end position="68"/>
    </location>
</feature>
<dbReference type="RefSeq" id="WP_043608794.1">
    <property type="nucleotide sequence ID" value="NZ_AXCY01000100.1"/>
</dbReference>
<dbReference type="GO" id="GO:0005886">
    <property type="term" value="C:plasma membrane"/>
    <property type="evidence" value="ECO:0007669"/>
    <property type="project" value="UniProtKB-SubCell"/>
</dbReference>
<reference evidence="8 9" key="2">
    <citation type="journal article" date="2015" name="Stand. Genomic Sci.">
        <title>Draft genome sequence of Cellulomonas carbonis T26(T) and comparative analysis of six Cellulomonas genomes.</title>
        <authorList>
            <person name="Zhuang W."/>
            <person name="Zhang S."/>
            <person name="Xia X."/>
            <person name="Wang G."/>
        </authorList>
    </citation>
    <scope>NUCLEOTIDE SEQUENCE [LARGE SCALE GENOMIC DNA]</scope>
    <source>
        <strain evidence="8 9">T26</strain>
    </source>
</reference>
<name>A0A0A0BN93_9CELL</name>
<keyword evidence="5 6" id="KW-0472">Membrane</keyword>
<dbReference type="AlphaFoldDB" id="A0A0A0BN93"/>
<evidence type="ECO:0000313" key="8">
    <source>
        <dbReference type="EMBL" id="KGM09385.1"/>
    </source>
</evidence>
<reference evidence="8 9" key="1">
    <citation type="submission" date="2013-08" db="EMBL/GenBank/DDBJ databases">
        <title>Genome sequencing of Cellulomonas carbonis T26.</title>
        <authorList>
            <person name="Chen F."/>
            <person name="Li Y."/>
            <person name="Wang G."/>
        </authorList>
    </citation>
    <scope>NUCLEOTIDE SEQUENCE [LARGE SCALE GENOMIC DNA]</scope>
    <source>
        <strain evidence="8 9">T26</strain>
    </source>
</reference>
<dbReference type="EMBL" id="AXCY01000100">
    <property type="protein sequence ID" value="KGM09385.1"/>
    <property type="molecule type" value="Genomic_DNA"/>
</dbReference>
<dbReference type="PANTHER" id="PTHR33885:SF3">
    <property type="entry name" value="PHAGE SHOCK PROTEIN C"/>
    <property type="match status" value="1"/>
</dbReference>
<proteinExistence type="predicted"/>
<keyword evidence="2" id="KW-1003">Cell membrane</keyword>
<dbReference type="InterPro" id="IPR052027">
    <property type="entry name" value="PspC"/>
</dbReference>
<gene>
    <name evidence="8" type="ORF">N868_02335</name>
</gene>
<evidence type="ECO:0000313" key="9">
    <source>
        <dbReference type="Proteomes" id="UP000029839"/>
    </source>
</evidence>
<evidence type="ECO:0000256" key="3">
    <source>
        <dbReference type="ARBA" id="ARBA00022692"/>
    </source>
</evidence>
<dbReference type="OrthoDB" id="7359894at2"/>
<dbReference type="Proteomes" id="UP000029839">
    <property type="component" value="Unassembled WGS sequence"/>
</dbReference>
<accession>A0A0A0BN93</accession>
<sequence length="88" mass="9883">MNIHEDLRNQGLVRPRQGRVLGGVCAGLGRRFGLSPWGARVLFVLALMILPGSQLIIYPILWVLMPDEQPTWQQPPAWQQPTWQGPAS</sequence>
<dbReference type="PANTHER" id="PTHR33885">
    <property type="entry name" value="PHAGE SHOCK PROTEIN C"/>
    <property type="match status" value="1"/>
</dbReference>
<evidence type="ECO:0000256" key="1">
    <source>
        <dbReference type="ARBA" id="ARBA00004162"/>
    </source>
</evidence>
<keyword evidence="9" id="KW-1185">Reference proteome</keyword>
<evidence type="ECO:0000256" key="6">
    <source>
        <dbReference type="SAM" id="Phobius"/>
    </source>
</evidence>